<keyword evidence="3" id="KW-0813">Transport</keyword>
<dbReference type="InterPro" id="IPR052215">
    <property type="entry name" value="Plant_ABCG"/>
</dbReference>
<sequence>MSTEEAITTLIKSYKSSANYKQVRRQVAEICKQDFRALEQERTRASFLTQSLILTRRSSINMFRDHGYYLLRFGIYVSLAISLATVFPDLGFSYKSIQDRGSLIMFIATFLTFMTIGGFPSFVEDMKGMFKNEFEGLTFPANPKVGHLEGSPTIGGEEILRNIWQVDLSYSKWVDLAILLGMVILYRLLFLGIIKTTEKVKPMITAFVSVPPNQTTQVMENPITTPLH</sequence>
<evidence type="ECO:0000313" key="9">
    <source>
        <dbReference type="EMBL" id="KAF2294130.1"/>
    </source>
</evidence>
<reference evidence="9 10" key="1">
    <citation type="journal article" date="2020" name="Mol. Plant">
        <title>The Chromosome-Based Rubber Tree Genome Provides New Insights into Spurge Genome Evolution and Rubber Biosynthesis.</title>
        <authorList>
            <person name="Liu J."/>
            <person name="Shi C."/>
            <person name="Shi C.C."/>
            <person name="Li W."/>
            <person name="Zhang Q.J."/>
            <person name="Zhang Y."/>
            <person name="Li K."/>
            <person name="Lu H.F."/>
            <person name="Shi C."/>
            <person name="Zhu S.T."/>
            <person name="Xiao Z.Y."/>
            <person name="Nan H."/>
            <person name="Yue Y."/>
            <person name="Zhu X.G."/>
            <person name="Wu Y."/>
            <person name="Hong X.N."/>
            <person name="Fan G.Y."/>
            <person name="Tong Y."/>
            <person name="Zhang D."/>
            <person name="Mao C.L."/>
            <person name="Liu Y.L."/>
            <person name="Hao S.J."/>
            <person name="Liu W.Q."/>
            <person name="Lv M.Q."/>
            <person name="Zhang H.B."/>
            <person name="Liu Y."/>
            <person name="Hu-Tang G.R."/>
            <person name="Wang J.P."/>
            <person name="Wang J.H."/>
            <person name="Sun Y.H."/>
            <person name="Ni S.B."/>
            <person name="Chen W.B."/>
            <person name="Zhang X.C."/>
            <person name="Jiao Y.N."/>
            <person name="Eichler E.E."/>
            <person name="Li G.H."/>
            <person name="Liu X."/>
            <person name="Gao L.Z."/>
        </authorList>
    </citation>
    <scope>NUCLEOTIDE SEQUENCE [LARGE SCALE GENOMIC DNA]</scope>
    <source>
        <strain evidence="10">cv. GT1</strain>
        <tissue evidence="9">Leaf</tissue>
    </source>
</reference>
<keyword evidence="4 7" id="KW-0812">Transmembrane</keyword>
<evidence type="ECO:0000256" key="2">
    <source>
        <dbReference type="ARBA" id="ARBA00005814"/>
    </source>
</evidence>
<organism evidence="9 10">
    <name type="scientific">Hevea brasiliensis</name>
    <name type="common">Para rubber tree</name>
    <name type="synonym">Siphonia brasiliensis</name>
    <dbReference type="NCBI Taxonomy" id="3981"/>
    <lineage>
        <taxon>Eukaryota</taxon>
        <taxon>Viridiplantae</taxon>
        <taxon>Streptophyta</taxon>
        <taxon>Embryophyta</taxon>
        <taxon>Tracheophyta</taxon>
        <taxon>Spermatophyta</taxon>
        <taxon>Magnoliopsida</taxon>
        <taxon>eudicotyledons</taxon>
        <taxon>Gunneridae</taxon>
        <taxon>Pentapetalae</taxon>
        <taxon>rosids</taxon>
        <taxon>fabids</taxon>
        <taxon>Malpighiales</taxon>
        <taxon>Euphorbiaceae</taxon>
        <taxon>Crotonoideae</taxon>
        <taxon>Micrandreae</taxon>
        <taxon>Hevea</taxon>
    </lineage>
</organism>
<keyword evidence="10" id="KW-1185">Reference proteome</keyword>
<evidence type="ECO:0000256" key="7">
    <source>
        <dbReference type="SAM" id="Phobius"/>
    </source>
</evidence>
<protein>
    <recommendedName>
        <fullName evidence="8">ABC-2 type transporter transmembrane domain-containing protein</fullName>
    </recommendedName>
</protein>
<feature type="transmembrane region" description="Helical" evidence="7">
    <location>
        <begin position="176"/>
        <end position="194"/>
    </location>
</feature>
<evidence type="ECO:0000256" key="5">
    <source>
        <dbReference type="ARBA" id="ARBA00022989"/>
    </source>
</evidence>
<proteinExistence type="inferred from homology"/>
<dbReference type="GO" id="GO:0140359">
    <property type="term" value="F:ABC-type transporter activity"/>
    <property type="evidence" value="ECO:0007669"/>
    <property type="project" value="InterPro"/>
</dbReference>
<gene>
    <name evidence="9" type="ORF">GH714_007737</name>
</gene>
<keyword evidence="5 7" id="KW-1133">Transmembrane helix</keyword>
<dbReference type="Pfam" id="PF01061">
    <property type="entry name" value="ABC2_membrane"/>
    <property type="match status" value="1"/>
</dbReference>
<feature type="transmembrane region" description="Helical" evidence="7">
    <location>
        <begin position="69"/>
        <end position="91"/>
    </location>
</feature>
<evidence type="ECO:0000256" key="3">
    <source>
        <dbReference type="ARBA" id="ARBA00022448"/>
    </source>
</evidence>
<comment type="similarity">
    <text evidence="2">Belongs to the ABC transporter superfamily. ABCG family. Eye pigment precursor importer (TC 3.A.1.204) subfamily.</text>
</comment>
<dbReference type="InterPro" id="IPR013525">
    <property type="entry name" value="ABC2_TM"/>
</dbReference>
<comment type="subcellular location">
    <subcellularLocation>
        <location evidence="1">Membrane</location>
        <topology evidence="1">Multi-pass membrane protein</topology>
    </subcellularLocation>
</comment>
<name>A0A6A6KYK2_HEVBR</name>
<accession>A0A6A6KYK2</accession>
<dbReference type="AlphaFoldDB" id="A0A6A6KYK2"/>
<evidence type="ECO:0000313" key="10">
    <source>
        <dbReference type="Proteomes" id="UP000467840"/>
    </source>
</evidence>
<evidence type="ECO:0000259" key="8">
    <source>
        <dbReference type="Pfam" id="PF01061"/>
    </source>
</evidence>
<evidence type="ECO:0000256" key="6">
    <source>
        <dbReference type="ARBA" id="ARBA00023136"/>
    </source>
</evidence>
<keyword evidence="6 7" id="KW-0472">Membrane</keyword>
<evidence type="ECO:0000256" key="4">
    <source>
        <dbReference type="ARBA" id="ARBA00022692"/>
    </source>
</evidence>
<comment type="caution">
    <text evidence="9">The sequence shown here is derived from an EMBL/GenBank/DDBJ whole genome shotgun (WGS) entry which is preliminary data.</text>
</comment>
<dbReference type="EMBL" id="JAAGAX010000013">
    <property type="protein sequence ID" value="KAF2294130.1"/>
    <property type="molecule type" value="Genomic_DNA"/>
</dbReference>
<dbReference type="Proteomes" id="UP000467840">
    <property type="component" value="Chromosome 7"/>
</dbReference>
<feature type="transmembrane region" description="Helical" evidence="7">
    <location>
        <begin position="103"/>
        <end position="123"/>
    </location>
</feature>
<dbReference type="GO" id="GO:0016020">
    <property type="term" value="C:membrane"/>
    <property type="evidence" value="ECO:0007669"/>
    <property type="project" value="UniProtKB-SubCell"/>
</dbReference>
<feature type="domain" description="ABC-2 type transporter transmembrane" evidence="8">
    <location>
        <begin position="50"/>
        <end position="132"/>
    </location>
</feature>
<dbReference type="PANTHER" id="PTHR48042">
    <property type="entry name" value="ABC TRANSPORTER G FAMILY MEMBER 11"/>
    <property type="match status" value="1"/>
</dbReference>
<dbReference type="PANTHER" id="PTHR48042:SF1">
    <property type="entry name" value="ABC TRANSPORTER G FAMILY MEMBER 11-LIKE"/>
    <property type="match status" value="1"/>
</dbReference>
<evidence type="ECO:0000256" key="1">
    <source>
        <dbReference type="ARBA" id="ARBA00004141"/>
    </source>
</evidence>